<sequence length="142" mass="16021">MEIEGRAVSRIRESNYRTYFGYARICVPIIDAFTAEPSLTPYTAIVPGNLCQSSVDPDLVRACQNPEAVKSAAVPILHNNQWWAKVTANFDFEGVDKLNAEAFNRVLWAGIKGDGVPYPTQRDRTDLRQNRELLLYSDKKNT</sequence>
<comment type="caution">
    <text evidence="1">The sequence shown here is derived from an EMBL/GenBank/DDBJ whole genome shotgun (WGS) entry which is preliminary data.</text>
</comment>
<keyword evidence="2" id="KW-1185">Reference proteome</keyword>
<evidence type="ECO:0000313" key="1">
    <source>
        <dbReference type="EMBL" id="KYC39860.1"/>
    </source>
</evidence>
<dbReference type="AlphaFoldDB" id="A0A139X593"/>
<dbReference type="RefSeq" id="WP_017745750.1">
    <property type="nucleotide sequence ID" value="NZ_KQ976354.1"/>
</dbReference>
<dbReference type="STRING" id="128403.WA1_28230"/>
<proteinExistence type="predicted"/>
<dbReference type="Proteomes" id="UP000076925">
    <property type="component" value="Unassembled WGS sequence"/>
</dbReference>
<dbReference type="EMBL" id="ANNX02000031">
    <property type="protein sequence ID" value="KYC39860.1"/>
    <property type="molecule type" value="Genomic_DNA"/>
</dbReference>
<accession>A0A139X593</accession>
<organism evidence="1 2">
    <name type="scientific">Scytonema hofmannii PCC 7110</name>
    <dbReference type="NCBI Taxonomy" id="128403"/>
    <lineage>
        <taxon>Bacteria</taxon>
        <taxon>Bacillati</taxon>
        <taxon>Cyanobacteriota</taxon>
        <taxon>Cyanophyceae</taxon>
        <taxon>Nostocales</taxon>
        <taxon>Scytonemataceae</taxon>
        <taxon>Scytonema</taxon>
    </lineage>
</organism>
<evidence type="ECO:0000313" key="2">
    <source>
        <dbReference type="Proteomes" id="UP000076925"/>
    </source>
</evidence>
<name>A0A139X593_9CYAN</name>
<reference evidence="1 2" key="1">
    <citation type="journal article" date="2013" name="Genome Biol. Evol.">
        <title>Genomes of Stigonematalean cyanobacteria (subsection V) and the evolution of oxygenic photosynthesis from prokaryotes to plastids.</title>
        <authorList>
            <person name="Dagan T."/>
            <person name="Roettger M."/>
            <person name="Stucken K."/>
            <person name="Landan G."/>
            <person name="Koch R."/>
            <person name="Major P."/>
            <person name="Gould S.B."/>
            <person name="Goremykin V.V."/>
            <person name="Rippka R."/>
            <person name="Tandeau de Marsac N."/>
            <person name="Gugger M."/>
            <person name="Lockhart P.J."/>
            <person name="Allen J.F."/>
            <person name="Brune I."/>
            <person name="Maus I."/>
            <person name="Puhler A."/>
            <person name="Martin W.F."/>
        </authorList>
    </citation>
    <scope>NUCLEOTIDE SEQUENCE [LARGE SCALE GENOMIC DNA]</scope>
    <source>
        <strain evidence="1 2">PCC 7110</strain>
    </source>
</reference>
<gene>
    <name evidence="1" type="ORF">WA1_28230</name>
</gene>
<protein>
    <submittedName>
        <fullName evidence="1">Uncharacterized protein</fullName>
    </submittedName>
</protein>